<keyword evidence="1" id="KW-0805">Transcription regulation</keyword>
<reference evidence="6 7" key="1">
    <citation type="submission" date="2018-10" db="EMBL/GenBank/DDBJ databases">
        <title>Draft genome sequence of Bacillus salarius IM0101, isolated from a hypersaline soil in Inner Mongolia, China.</title>
        <authorList>
            <person name="Yamprayoonswat W."/>
            <person name="Boonvisut S."/>
            <person name="Jumpathong W."/>
            <person name="Sittihan S."/>
            <person name="Ruangsuj P."/>
            <person name="Wanthongcharoen S."/>
            <person name="Thongpramul N."/>
            <person name="Pimmason S."/>
            <person name="Yu B."/>
            <person name="Yasawong M."/>
        </authorList>
    </citation>
    <scope>NUCLEOTIDE SEQUENCE [LARGE SCALE GENOMIC DNA]</scope>
    <source>
        <strain evidence="6 7">IM0101</strain>
    </source>
</reference>
<dbReference type="PROSITE" id="PS51464">
    <property type="entry name" value="SIS"/>
    <property type="match status" value="1"/>
</dbReference>
<keyword evidence="2" id="KW-0238">DNA-binding</keyword>
<evidence type="ECO:0000256" key="2">
    <source>
        <dbReference type="ARBA" id="ARBA00023125"/>
    </source>
</evidence>
<feature type="domain" description="SIS" evidence="5">
    <location>
        <begin position="140"/>
        <end position="277"/>
    </location>
</feature>
<dbReference type="PROSITE" id="PS51071">
    <property type="entry name" value="HTH_RPIR"/>
    <property type="match status" value="1"/>
</dbReference>
<evidence type="ECO:0000259" key="4">
    <source>
        <dbReference type="PROSITE" id="PS51071"/>
    </source>
</evidence>
<dbReference type="EMBL" id="RBVX01000036">
    <property type="protein sequence ID" value="RSL30487.1"/>
    <property type="molecule type" value="Genomic_DNA"/>
</dbReference>
<dbReference type="InterPro" id="IPR009057">
    <property type="entry name" value="Homeodomain-like_sf"/>
</dbReference>
<dbReference type="Gene3D" id="3.40.50.10490">
    <property type="entry name" value="Glucose-6-phosphate isomerase like protein, domain 1"/>
    <property type="match status" value="1"/>
</dbReference>
<dbReference type="SUPFAM" id="SSF46689">
    <property type="entry name" value="Homeodomain-like"/>
    <property type="match status" value="1"/>
</dbReference>
<dbReference type="OrthoDB" id="370421at2"/>
<dbReference type="Pfam" id="PF01418">
    <property type="entry name" value="HTH_6"/>
    <property type="match status" value="1"/>
</dbReference>
<organism evidence="6 7">
    <name type="scientific">Salibacterium salarium</name>
    <dbReference type="NCBI Taxonomy" id="284579"/>
    <lineage>
        <taxon>Bacteria</taxon>
        <taxon>Bacillati</taxon>
        <taxon>Bacillota</taxon>
        <taxon>Bacilli</taxon>
        <taxon>Bacillales</taxon>
        <taxon>Bacillaceae</taxon>
    </lineage>
</organism>
<evidence type="ECO:0000313" key="6">
    <source>
        <dbReference type="EMBL" id="RSL30487.1"/>
    </source>
</evidence>
<dbReference type="InterPro" id="IPR035472">
    <property type="entry name" value="RpiR-like_SIS"/>
</dbReference>
<evidence type="ECO:0000259" key="5">
    <source>
        <dbReference type="PROSITE" id="PS51464"/>
    </source>
</evidence>
<dbReference type="GO" id="GO:0097367">
    <property type="term" value="F:carbohydrate derivative binding"/>
    <property type="evidence" value="ECO:0007669"/>
    <property type="project" value="InterPro"/>
</dbReference>
<evidence type="ECO:0000313" key="7">
    <source>
        <dbReference type="Proteomes" id="UP000275076"/>
    </source>
</evidence>
<dbReference type="Proteomes" id="UP000275076">
    <property type="component" value="Unassembled WGS sequence"/>
</dbReference>
<proteinExistence type="predicted"/>
<dbReference type="PANTHER" id="PTHR30514:SF18">
    <property type="entry name" value="RPIR-FAMILY TRANSCRIPTIONAL REGULATOR"/>
    <property type="match status" value="1"/>
</dbReference>
<sequence>MMKVFFQYEKSFNIEITKGGSRMEWLHIDSSVLSPNQQKVADFLYKQDNKIAYLTQEDIARESGVSMATVSRFFREIGFESFKAFKEEVKSRFAETPANKMETIISKTESSEVVQSMIQQSRSYLETTSKEMTEDTFMDAVKLLNHAQTVHMFGYGPAASLTSLFSFRLQRFGVHVHVLPESGQKLVEDMIHFQQEDVIVIFGFAKPLPETRALFDYAEEKGISTILITDLRVFEFIPRAEVVLYTERGEMWEFHSMVAPVALIESLIVEIGRKREEMVMDNLHNLQQLRKRYAFQHK</sequence>
<accession>A0A428MWH6</accession>
<dbReference type="InterPro" id="IPR000281">
    <property type="entry name" value="HTH_RpiR"/>
</dbReference>
<evidence type="ECO:0000256" key="1">
    <source>
        <dbReference type="ARBA" id="ARBA00023015"/>
    </source>
</evidence>
<keyword evidence="7" id="KW-1185">Reference proteome</keyword>
<keyword evidence="3" id="KW-0804">Transcription</keyword>
<dbReference type="AlphaFoldDB" id="A0A428MWH6"/>
<gene>
    <name evidence="6" type="ORF">D7Z54_25625</name>
</gene>
<dbReference type="InterPro" id="IPR047640">
    <property type="entry name" value="RpiR-like"/>
</dbReference>
<dbReference type="GO" id="GO:0003700">
    <property type="term" value="F:DNA-binding transcription factor activity"/>
    <property type="evidence" value="ECO:0007669"/>
    <property type="project" value="InterPro"/>
</dbReference>
<dbReference type="PANTHER" id="PTHR30514">
    <property type="entry name" value="GLUCOKINASE"/>
    <property type="match status" value="1"/>
</dbReference>
<dbReference type="GO" id="GO:1901135">
    <property type="term" value="P:carbohydrate derivative metabolic process"/>
    <property type="evidence" value="ECO:0007669"/>
    <property type="project" value="InterPro"/>
</dbReference>
<comment type="caution">
    <text evidence="6">The sequence shown here is derived from an EMBL/GenBank/DDBJ whole genome shotgun (WGS) entry which is preliminary data.</text>
</comment>
<evidence type="ECO:0000256" key="3">
    <source>
        <dbReference type="ARBA" id="ARBA00023163"/>
    </source>
</evidence>
<dbReference type="InterPro" id="IPR046348">
    <property type="entry name" value="SIS_dom_sf"/>
</dbReference>
<dbReference type="InterPro" id="IPR001347">
    <property type="entry name" value="SIS_dom"/>
</dbReference>
<dbReference type="SUPFAM" id="SSF53697">
    <property type="entry name" value="SIS domain"/>
    <property type="match status" value="1"/>
</dbReference>
<name>A0A428MWH6_9BACI</name>
<protein>
    <submittedName>
        <fullName evidence="6">MurR/RpiR family transcriptional regulator</fullName>
    </submittedName>
</protein>
<dbReference type="InterPro" id="IPR036388">
    <property type="entry name" value="WH-like_DNA-bd_sf"/>
</dbReference>
<dbReference type="Pfam" id="PF01380">
    <property type="entry name" value="SIS"/>
    <property type="match status" value="1"/>
</dbReference>
<dbReference type="CDD" id="cd05013">
    <property type="entry name" value="SIS_RpiR"/>
    <property type="match status" value="1"/>
</dbReference>
<dbReference type="GO" id="GO:0003677">
    <property type="term" value="F:DNA binding"/>
    <property type="evidence" value="ECO:0007669"/>
    <property type="project" value="UniProtKB-KW"/>
</dbReference>
<feature type="domain" description="HTH rpiR-type" evidence="4">
    <location>
        <begin position="20"/>
        <end position="96"/>
    </location>
</feature>
<dbReference type="Gene3D" id="1.10.10.10">
    <property type="entry name" value="Winged helix-like DNA-binding domain superfamily/Winged helix DNA-binding domain"/>
    <property type="match status" value="1"/>
</dbReference>